<evidence type="ECO:0000259" key="5">
    <source>
        <dbReference type="Pfam" id="PF01266"/>
    </source>
</evidence>
<dbReference type="Proteomes" id="UP000538666">
    <property type="component" value="Unassembled WGS sequence"/>
</dbReference>
<protein>
    <submittedName>
        <fullName evidence="6">FAD dependent oxidoreductase TIGR03364</fullName>
    </submittedName>
</protein>
<evidence type="ECO:0000256" key="2">
    <source>
        <dbReference type="ARBA" id="ARBA00009410"/>
    </source>
</evidence>
<reference evidence="6 7" key="1">
    <citation type="submission" date="2020-08" db="EMBL/GenBank/DDBJ databases">
        <title>Genomic Encyclopedia of Type Strains, Phase IV (KMG-IV): sequencing the most valuable type-strain genomes for metagenomic binning, comparative biology and taxonomic classification.</title>
        <authorList>
            <person name="Goeker M."/>
        </authorList>
    </citation>
    <scope>NUCLEOTIDE SEQUENCE [LARGE SCALE GENOMIC DNA]</scope>
    <source>
        <strain evidence="6 7">DSM 103733</strain>
    </source>
</reference>
<gene>
    <name evidence="6" type="ORF">HNQ77_000619</name>
</gene>
<dbReference type="EMBL" id="JACHEK010000001">
    <property type="protein sequence ID" value="MBB6142681.1"/>
    <property type="molecule type" value="Genomic_DNA"/>
</dbReference>
<name>A0A841JUL9_9BACT</name>
<dbReference type="InterPro" id="IPR006076">
    <property type="entry name" value="FAD-dep_OxRdtase"/>
</dbReference>
<keyword evidence="4" id="KW-0560">Oxidoreductase</keyword>
<dbReference type="PANTHER" id="PTHR13847:SF286">
    <property type="entry name" value="D-AMINO ACID DEHYDROGENASE"/>
    <property type="match status" value="1"/>
</dbReference>
<dbReference type="Gene3D" id="3.50.50.60">
    <property type="entry name" value="FAD/NAD(P)-binding domain"/>
    <property type="match status" value="1"/>
</dbReference>
<dbReference type="RefSeq" id="WP_050058094.1">
    <property type="nucleotide sequence ID" value="NZ_JACHEK010000001.1"/>
</dbReference>
<dbReference type="OrthoDB" id="9801699at2"/>
<comment type="similarity">
    <text evidence="2">Belongs to the DadA oxidoreductase family.</text>
</comment>
<feature type="domain" description="FAD dependent oxidoreductase" evidence="5">
    <location>
        <begin position="7"/>
        <end position="373"/>
    </location>
</feature>
<evidence type="ECO:0000313" key="6">
    <source>
        <dbReference type="EMBL" id="MBB6142681.1"/>
    </source>
</evidence>
<evidence type="ECO:0000256" key="4">
    <source>
        <dbReference type="ARBA" id="ARBA00023002"/>
    </source>
</evidence>
<dbReference type="InterPro" id="IPR036188">
    <property type="entry name" value="FAD/NAD-bd_sf"/>
</dbReference>
<dbReference type="PANTHER" id="PTHR13847">
    <property type="entry name" value="SARCOSINE DEHYDROGENASE-RELATED"/>
    <property type="match status" value="1"/>
</dbReference>
<sequence>MSSRNVDVLIIGAGIAGLAHAWIAARSGRSVAVLERQPAALGASIRNFGLLWPIGQPAGPMLQLALKSRALWIEMLEEAGIPSRRTGSLHVACRDDEQQVGMEFAALAPALGYQCSWLDRGDALACSPALRRDTVLGALHSETEIMVDPREVLHRLAEHLAQRYAVSFGWNCTALHIDSPRVRTTKGDWHAGRILICNGADFDVLYPELFANSGLVCCRLQMLRTRPQSASWSLGPALAGGLTFRFYPSFALCPSLDALRSRIACESPEYDRFGIHTMVSQTTAGELTLGDSHEYGPPVTPFNSDEIDELILRHLDTYVRVPDGISISERWHGVYAKHPEKPYLRLQPAEGVEIITGLGGAGMTLSFGVARETFYPAEIPVVAKEQR</sequence>
<proteinExistence type="inferred from homology"/>
<comment type="cofactor">
    <cofactor evidence="1">
        <name>FAD</name>
        <dbReference type="ChEBI" id="CHEBI:57692"/>
    </cofactor>
</comment>
<dbReference type="AlphaFoldDB" id="A0A841JUL9"/>
<evidence type="ECO:0000256" key="1">
    <source>
        <dbReference type="ARBA" id="ARBA00001974"/>
    </source>
</evidence>
<evidence type="ECO:0000256" key="3">
    <source>
        <dbReference type="ARBA" id="ARBA00022630"/>
    </source>
</evidence>
<organism evidence="6 7">
    <name type="scientific">Silvibacterium bohemicum</name>
    <dbReference type="NCBI Taxonomy" id="1577686"/>
    <lineage>
        <taxon>Bacteria</taxon>
        <taxon>Pseudomonadati</taxon>
        <taxon>Acidobacteriota</taxon>
        <taxon>Terriglobia</taxon>
        <taxon>Terriglobales</taxon>
        <taxon>Acidobacteriaceae</taxon>
        <taxon>Silvibacterium</taxon>
    </lineage>
</organism>
<dbReference type="Pfam" id="PF01266">
    <property type="entry name" value="DAO"/>
    <property type="match status" value="1"/>
</dbReference>
<keyword evidence="3" id="KW-0285">Flavoprotein</keyword>
<accession>A0A841JUL9</accession>
<dbReference type="SUPFAM" id="SSF51905">
    <property type="entry name" value="FAD/NAD(P)-binding domain"/>
    <property type="match status" value="1"/>
</dbReference>
<keyword evidence="7" id="KW-1185">Reference proteome</keyword>
<dbReference type="GO" id="GO:0005737">
    <property type="term" value="C:cytoplasm"/>
    <property type="evidence" value="ECO:0007669"/>
    <property type="project" value="TreeGrafter"/>
</dbReference>
<dbReference type="InterPro" id="IPR017741">
    <property type="entry name" value="FAD-dependent_OxRdtase_HpnW"/>
</dbReference>
<comment type="caution">
    <text evidence="6">The sequence shown here is derived from an EMBL/GenBank/DDBJ whole genome shotgun (WGS) entry which is preliminary data.</text>
</comment>
<dbReference type="Gene3D" id="3.30.9.10">
    <property type="entry name" value="D-Amino Acid Oxidase, subunit A, domain 2"/>
    <property type="match status" value="1"/>
</dbReference>
<evidence type="ECO:0000313" key="7">
    <source>
        <dbReference type="Proteomes" id="UP000538666"/>
    </source>
</evidence>
<dbReference type="NCBIfam" id="TIGR03364">
    <property type="entry name" value="HpnW_proposed"/>
    <property type="match status" value="1"/>
</dbReference>
<dbReference type="GO" id="GO:0016491">
    <property type="term" value="F:oxidoreductase activity"/>
    <property type="evidence" value="ECO:0007669"/>
    <property type="project" value="UniProtKB-KW"/>
</dbReference>